<dbReference type="GeneID" id="78232257"/>
<accession>A0AAJ5QH81</accession>
<dbReference type="Proteomes" id="UP001211544">
    <property type="component" value="Chromosome"/>
</dbReference>
<evidence type="ECO:0000313" key="4">
    <source>
        <dbReference type="Proteomes" id="UP001211544"/>
    </source>
</evidence>
<reference evidence="3 4" key="1">
    <citation type="journal article" date="2022" name="J Glob Antimicrob Resist">
        <title>First complete genome of a multidrug resistant strain of the novel human pathogen Kalamiella piersonii (GABEKP28) identified in human saliva.</title>
        <authorList>
            <person name="McDonagh F."/>
            <person name="Singh N.K."/>
            <person name="Venkateswaran K."/>
            <person name="Lonappan A.M."/>
            <person name="Hallahan B."/>
            <person name="Tuohy A."/>
            <person name="Burke L."/>
            <person name="Kovarova A."/>
            <person name="Miliotis G."/>
        </authorList>
    </citation>
    <scope>NUCLEOTIDE SEQUENCE [LARGE SCALE GENOMIC DNA]</scope>
    <source>
        <strain evidence="3 4">GABEKP28</strain>
    </source>
</reference>
<proteinExistence type="predicted"/>
<organism evidence="3 4">
    <name type="scientific">Pantoea piersonii</name>
    <dbReference type="NCBI Taxonomy" id="2364647"/>
    <lineage>
        <taxon>Bacteria</taxon>
        <taxon>Pseudomonadati</taxon>
        <taxon>Pseudomonadota</taxon>
        <taxon>Gammaproteobacteria</taxon>
        <taxon>Enterobacterales</taxon>
        <taxon>Erwiniaceae</taxon>
        <taxon>Pantoea</taxon>
    </lineage>
</organism>
<dbReference type="EMBL" id="CP104758">
    <property type="protein sequence ID" value="WBG89837.1"/>
    <property type="molecule type" value="Genomic_DNA"/>
</dbReference>
<keyword evidence="2" id="KW-0472">Membrane</keyword>
<protein>
    <submittedName>
        <fullName evidence="3">Uncharacterized protein</fullName>
    </submittedName>
</protein>
<dbReference type="KEGG" id="kpie:N5580_12070"/>
<evidence type="ECO:0000256" key="1">
    <source>
        <dbReference type="SAM" id="MobiDB-lite"/>
    </source>
</evidence>
<dbReference type="AlphaFoldDB" id="A0AAJ5QH81"/>
<keyword evidence="4" id="KW-1185">Reference proteome</keyword>
<feature type="transmembrane region" description="Helical" evidence="2">
    <location>
        <begin position="48"/>
        <end position="71"/>
    </location>
</feature>
<gene>
    <name evidence="3" type="ORF">N5580_12070</name>
</gene>
<evidence type="ECO:0000256" key="2">
    <source>
        <dbReference type="SAM" id="Phobius"/>
    </source>
</evidence>
<name>A0AAJ5QH81_9GAMM</name>
<feature type="region of interest" description="Disordered" evidence="1">
    <location>
        <begin position="78"/>
        <end position="97"/>
    </location>
</feature>
<evidence type="ECO:0000313" key="3">
    <source>
        <dbReference type="EMBL" id="WBG89837.1"/>
    </source>
</evidence>
<sequence>MMLPVPDFAWRELAVLALFLWLLYRYTWLTLAATLIVVGLAALVLLPVDLYFSLPSLGAIGAGIGLLAHYFQQRRAARQRQMSTPRGYTQPHDEFNT</sequence>
<keyword evidence="2" id="KW-1133">Transmembrane helix</keyword>
<keyword evidence="2" id="KW-0812">Transmembrane</keyword>
<dbReference type="RefSeq" id="WP_179256402.1">
    <property type="nucleotide sequence ID" value="NZ_CP104758.1"/>
</dbReference>